<organism evidence="1 2">
    <name type="scientific">Clostridium faecium</name>
    <dbReference type="NCBI Taxonomy" id="2762223"/>
    <lineage>
        <taxon>Bacteria</taxon>
        <taxon>Bacillati</taxon>
        <taxon>Bacillota</taxon>
        <taxon>Clostridia</taxon>
        <taxon>Eubacteriales</taxon>
        <taxon>Clostridiaceae</taxon>
        <taxon>Clostridium</taxon>
    </lineage>
</organism>
<gene>
    <name evidence="1" type="ORF">H9637_16460</name>
</gene>
<accession>A0ABR8YWE8</accession>
<proteinExistence type="predicted"/>
<evidence type="ECO:0000313" key="1">
    <source>
        <dbReference type="EMBL" id="MBD8048602.1"/>
    </source>
</evidence>
<reference evidence="1 2" key="1">
    <citation type="submission" date="2020-08" db="EMBL/GenBank/DDBJ databases">
        <title>A Genomic Blueprint of the Chicken Gut Microbiome.</title>
        <authorList>
            <person name="Gilroy R."/>
            <person name="Ravi A."/>
            <person name="Getino M."/>
            <person name="Pursley I."/>
            <person name="Horton D.L."/>
            <person name="Alikhan N.-F."/>
            <person name="Baker D."/>
            <person name="Gharbi K."/>
            <person name="Hall N."/>
            <person name="Watson M."/>
            <person name="Adriaenssens E.M."/>
            <person name="Foster-Nyarko E."/>
            <person name="Jarju S."/>
            <person name="Secka A."/>
            <person name="Antonio M."/>
            <person name="Oren A."/>
            <person name="Chaudhuri R."/>
            <person name="La Ragione R.M."/>
            <person name="Hildebrand F."/>
            <person name="Pallen M.J."/>
        </authorList>
    </citation>
    <scope>NUCLEOTIDE SEQUENCE [LARGE SCALE GENOMIC DNA]</scope>
    <source>
        <strain evidence="1 2">N37</strain>
    </source>
</reference>
<keyword evidence="2" id="KW-1185">Reference proteome</keyword>
<sequence>MKDNVIYVDFQAKSKYKLKPKLSINLIIFHLKSIFKPKNKKIPSKVQIYKFRKLP</sequence>
<protein>
    <submittedName>
        <fullName evidence="1">Uncharacterized protein</fullName>
    </submittedName>
</protein>
<name>A0ABR8YWE8_9CLOT</name>
<dbReference type="Proteomes" id="UP000627166">
    <property type="component" value="Unassembled WGS sequence"/>
</dbReference>
<dbReference type="EMBL" id="JACSQB010000156">
    <property type="protein sequence ID" value="MBD8048602.1"/>
    <property type="molecule type" value="Genomic_DNA"/>
</dbReference>
<comment type="caution">
    <text evidence="1">The sequence shown here is derived from an EMBL/GenBank/DDBJ whole genome shotgun (WGS) entry which is preliminary data.</text>
</comment>
<evidence type="ECO:0000313" key="2">
    <source>
        <dbReference type="Proteomes" id="UP000627166"/>
    </source>
</evidence>
<dbReference type="RefSeq" id="WP_191741547.1">
    <property type="nucleotide sequence ID" value="NZ_JACSQB010000156.1"/>
</dbReference>